<dbReference type="GO" id="GO:0004177">
    <property type="term" value="F:aminopeptidase activity"/>
    <property type="evidence" value="ECO:0007669"/>
    <property type="project" value="UniProtKB-KW"/>
</dbReference>
<evidence type="ECO:0000256" key="3">
    <source>
        <dbReference type="ARBA" id="ARBA00022723"/>
    </source>
</evidence>
<keyword evidence="4 5" id="KW-0378">Hydrolase</keyword>
<keyword evidence="9" id="KW-1185">Reference proteome</keyword>
<evidence type="ECO:0000313" key="9">
    <source>
        <dbReference type="Proteomes" id="UP000815325"/>
    </source>
</evidence>
<reference evidence="8" key="1">
    <citation type="submission" date="2017-08" db="EMBL/GenBank/DDBJ databases">
        <authorList>
            <person name="Polle J.E."/>
            <person name="Barry K."/>
            <person name="Cushman J."/>
            <person name="Schmutz J."/>
            <person name="Tran D."/>
            <person name="Hathwaick L.T."/>
            <person name="Yim W.C."/>
            <person name="Jenkins J."/>
            <person name="Mckie-Krisberg Z.M."/>
            <person name="Prochnik S."/>
            <person name="Lindquist E."/>
            <person name="Dockter R.B."/>
            <person name="Adam C."/>
            <person name="Molina H."/>
            <person name="Bunkerborg J."/>
            <person name="Jin E."/>
            <person name="Buchheim M."/>
            <person name="Magnuson J."/>
        </authorList>
    </citation>
    <scope>NUCLEOTIDE SEQUENCE</scope>
    <source>
        <strain evidence="8">CCAP 19/18</strain>
    </source>
</reference>
<dbReference type="NCBIfam" id="TIGR00500">
    <property type="entry name" value="met_pdase_I"/>
    <property type="match status" value="1"/>
</dbReference>
<protein>
    <recommendedName>
        <fullName evidence="6">Methionine aminopeptidase</fullName>
        <ecNumber evidence="6">3.4.11.18</ecNumber>
    </recommendedName>
</protein>
<evidence type="ECO:0000256" key="5">
    <source>
        <dbReference type="HAMAP-Rule" id="MF_03174"/>
    </source>
</evidence>
<dbReference type="PRINTS" id="PR00599">
    <property type="entry name" value="MAPEPTIDASE"/>
</dbReference>
<keyword evidence="2 5" id="KW-0645">Protease</keyword>
<feature type="binding site" evidence="5">
    <location>
        <position position="157"/>
    </location>
    <ligand>
        <name>substrate</name>
    </ligand>
</feature>
<dbReference type="InterPro" id="IPR002467">
    <property type="entry name" value="Pept_M24A_MAP1"/>
</dbReference>
<feature type="binding site" evidence="5">
    <location>
        <position position="311"/>
    </location>
    <ligand>
        <name>a divalent metal cation</name>
        <dbReference type="ChEBI" id="CHEBI:60240"/>
        <label>1</label>
    </ligand>
</feature>
<feature type="binding site" evidence="5">
    <location>
        <position position="185"/>
    </location>
    <ligand>
        <name>a divalent metal cation</name>
        <dbReference type="ChEBI" id="CHEBI:60240"/>
        <label>1</label>
    </ligand>
</feature>
<feature type="domain" description="Peptidase M24" evidence="7">
    <location>
        <begin position="92"/>
        <end position="317"/>
    </location>
</feature>
<comment type="caution">
    <text evidence="8">The sequence shown here is derived from an EMBL/GenBank/DDBJ whole genome shotgun (WGS) entry which is preliminary data.</text>
</comment>
<comment type="catalytic activity">
    <reaction evidence="5 6">
        <text>Release of N-terminal amino acids, preferentially methionine, from peptides and arylamides.</text>
        <dbReference type="EC" id="3.4.11.18"/>
    </reaction>
</comment>
<evidence type="ECO:0000313" key="8">
    <source>
        <dbReference type="EMBL" id="KAF5827332.1"/>
    </source>
</evidence>
<dbReference type="Pfam" id="PF00557">
    <property type="entry name" value="Peptidase_M24"/>
    <property type="match status" value="1"/>
</dbReference>
<dbReference type="HAMAP" id="MF_01974">
    <property type="entry name" value="MetAP_1"/>
    <property type="match status" value="1"/>
</dbReference>
<proteinExistence type="inferred from homology"/>
<keyword evidence="1 5" id="KW-0031">Aminopeptidase</keyword>
<feature type="binding site" evidence="5">
    <location>
        <position position="174"/>
    </location>
    <ligand>
        <name>a divalent metal cation</name>
        <dbReference type="ChEBI" id="CHEBI:60240"/>
        <label>1</label>
    </ligand>
</feature>
<keyword evidence="3 5" id="KW-0479">Metal-binding</keyword>
<dbReference type="PANTHER" id="PTHR43330:SF8">
    <property type="entry name" value="METHIONINE AMINOPEPTIDASE 1D, MITOCHONDRIAL"/>
    <property type="match status" value="1"/>
</dbReference>
<name>A0ABQ7FYB2_DUNSA</name>
<feature type="binding site" evidence="5">
    <location>
        <position position="280"/>
    </location>
    <ligand>
        <name>a divalent metal cation</name>
        <dbReference type="ChEBI" id="CHEBI:60240"/>
        <label>2</label>
        <note>catalytic</note>
    </ligand>
</feature>
<dbReference type="EC" id="3.4.11.18" evidence="6"/>
<feature type="binding site" evidence="5">
    <location>
        <position position="255"/>
    </location>
    <ligand>
        <name>substrate</name>
    </ligand>
</feature>
<evidence type="ECO:0000259" key="7">
    <source>
        <dbReference type="Pfam" id="PF00557"/>
    </source>
</evidence>
<dbReference type="Gene3D" id="3.90.230.10">
    <property type="entry name" value="Creatinase/methionine aminopeptidase superfamily"/>
    <property type="match status" value="1"/>
</dbReference>
<evidence type="ECO:0000256" key="2">
    <source>
        <dbReference type="ARBA" id="ARBA00022670"/>
    </source>
</evidence>
<sequence length="327" mass="36198">MLLWRRAGRRMLTSSHVCNTSNRTTFSLARSIKNLFGQPEMINGDRPLLQPRKISPPLPVPANIPKPPYAASGNFPPWSGSIQVHNEQGIRKMRAACKLAAQVLDFAGTLVQPGTTTDQIDRAVHKMTIDNGAYPSPLNYGRFPKSVCTSVNECVCHGIPDDRPLQEGDIVNIDVTVYLDGYHGDTSRMFYAGTPSPEARRLCEITQMALNEAIQLCGSGVPYNKIGKAIHHIADNHYYGVIKEYVGHGVGRRFHSAPTISHARNNMPGNMELWQTFTIEPMLVQGQPKCDTWKDEWTVVTKDGGLAAQYEHTVLITPEGVEILTLP</sequence>
<comment type="function">
    <text evidence="6">Cotranslationally removes the N-terminal methionine from nascent proteins. The N-terminal methionine is often cleaved when the second residue in the primary sequence is small and uncharged (Met-Ala-, Cys, Gly, Pro, Ser, Thr, or Val).</text>
</comment>
<feature type="binding site" evidence="5">
    <location>
        <position position="311"/>
    </location>
    <ligand>
        <name>a divalent metal cation</name>
        <dbReference type="ChEBI" id="CHEBI:60240"/>
        <label>2</label>
        <note>catalytic</note>
    </ligand>
</feature>
<dbReference type="EMBL" id="MU070528">
    <property type="protein sequence ID" value="KAF5827332.1"/>
    <property type="molecule type" value="Genomic_DNA"/>
</dbReference>
<dbReference type="InterPro" id="IPR000994">
    <property type="entry name" value="Pept_M24"/>
</dbReference>
<dbReference type="InterPro" id="IPR001714">
    <property type="entry name" value="Pept_M24_MAP"/>
</dbReference>
<dbReference type="InterPro" id="IPR036005">
    <property type="entry name" value="Creatinase/aminopeptidase-like"/>
</dbReference>
<accession>A0ABQ7FYB2</accession>
<feature type="binding site" evidence="5">
    <location>
        <position position="185"/>
    </location>
    <ligand>
        <name>a divalent metal cation</name>
        <dbReference type="ChEBI" id="CHEBI:60240"/>
        <label>2</label>
        <note>catalytic</note>
    </ligand>
</feature>
<evidence type="ECO:0000256" key="1">
    <source>
        <dbReference type="ARBA" id="ARBA00022438"/>
    </source>
</evidence>
<organism evidence="8 9">
    <name type="scientific">Dunaliella salina</name>
    <name type="common">Green alga</name>
    <name type="synonym">Protococcus salinus</name>
    <dbReference type="NCBI Taxonomy" id="3046"/>
    <lineage>
        <taxon>Eukaryota</taxon>
        <taxon>Viridiplantae</taxon>
        <taxon>Chlorophyta</taxon>
        <taxon>core chlorophytes</taxon>
        <taxon>Chlorophyceae</taxon>
        <taxon>CS clade</taxon>
        <taxon>Chlamydomonadales</taxon>
        <taxon>Dunaliellaceae</taxon>
        <taxon>Dunaliella</taxon>
    </lineage>
</organism>
<feature type="binding site" evidence="5">
    <location>
        <position position="248"/>
    </location>
    <ligand>
        <name>a divalent metal cation</name>
        <dbReference type="ChEBI" id="CHEBI:60240"/>
        <label>2</label>
        <note>catalytic</note>
    </ligand>
</feature>
<dbReference type="PANTHER" id="PTHR43330">
    <property type="entry name" value="METHIONINE AMINOPEPTIDASE"/>
    <property type="match status" value="1"/>
</dbReference>
<gene>
    <name evidence="8" type="ORF">DUNSADRAFT_848</name>
</gene>
<evidence type="ECO:0000256" key="6">
    <source>
        <dbReference type="RuleBase" id="RU003653"/>
    </source>
</evidence>
<dbReference type="CDD" id="cd01086">
    <property type="entry name" value="MetAP1"/>
    <property type="match status" value="1"/>
</dbReference>
<dbReference type="SUPFAM" id="SSF55920">
    <property type="entry name" value="Creatinase/aminopeptidase"/>
    <property type="match status" value="1"/>
</dbReference>
<comment type="similarity">
    <text evidence="5">Belongs to the peptidase M24A family. Methionine aminopeptidase type 1 subfamily.</text>
</comment>
<comment type="cofactor">
    <cofactor evidence="5">
        <name>Co(2+)</name>
        <dbReference type="ChEBI" id="CHEBI:48828"/>
    </cofactor>
    <cofactor evidence="5">
        <name>Zn(2+)</name>
        <dbReference type="ChEBI" id="CHEBI:29105"/>
    </cofactor>
    <cofactor evidence="5">
        <name>Mn(2+)</name>
        <dbReference type="ChEBI" id="CHEBI:29035"/>
    </cofactor>
    <cofactor evidence="5">
        <name>Fe(2+)</name>
        <dbReference type="ChEBI" id="CHEBI:29033"/>
    </cofactor>
    <text evidence="5">Binds 2 divalent metal cations per subunit. Has a high-affinity and a low affinity metal-binding site. The true nature of the physiological cofactor is under debate. The enzyme is active with cobalt, zinc, manganese or divalent iron ions. Most likely, methionine aminopeptidases function as mononuclear Fe(2+)-metalloproteases under physiological conditions, and the catalytically relevant metal-binding site has been assigned to the histidine-containing high-affinity site.</text>
</comment>
<dbReference type="Proteomes" id="UP000815325">
    <property type="component" value="Unassembled WGS sequence"/>
</dbReference>
<evidence type="ECO:0000256" key="4">
    <source>
        <dbReference type="ARBA" id="ARBA00022801"/>
    </source>
</evidence>